<feature type="compositionally biased region" description="Acidic residues" evidence="1">
    <location>
        <begin position="288"/>
        <end position="298"/>
    </location>
</feature>
<evidence type="ECO:0000313" key="3">
    <source>
        <dbReference type="EMBL" id="KAL2475493.1"/>
    </source>
</evidence>
<feature type="compositionally biased region" description="Low complexity" evidence="1">
    <location>
        <begin position="306"/>
        <end position="316"/>
    </location>
</feature>
<dbReference type="EMBL" id="JBFOLK010000011">
    <property type="protein sequence ID" value="KAL2475493.1"/>
    <property type="molecule type" value="Genomic_DNA"/>
</dbReference>
<evidence type="ECO:0000256" key="1">
    <source>
        <dbReference type="SAM" id="MobiDB-lite"/>
    </source>
</evidence>
<organism evidence="3 4">
    <name type="scientific">Abeliophyllum distichum</name>
    <dbReference type="NCBI Taxonomy" id="126358"/>
    <lineage>
        <taxon>Eukaryota</taxon>
        <taxon>Viridiplantae</taxon>
        <taxon>Streptophyta</taxon>
        <taxon>Embryophyta</taxon>
        <taxon>Tracheophyta</taxon>
        <taxon>Spermatophyta</taxon>
        <taxon>Magnoliopsida</taxon>
        <taxon>eudicotyledons</taxon>
        <taxon>Gunneridae</taxon>
        <taxon>Pentapetalae</taxon>
        <taxon>asterids</taxon>
        <taxon>lamiids</taxon>
        <taxon>Lamiales</taxon>
        <taxon>Oleaceae</taxon>
        <taxon>Forsythieae</taxon>
        <taxon>Abeliophyllum</taxon>
    </lineage>
</organism>
<evidence type="ECO:0000259" key="2">
    <source>
        <dbReference type="Pfam" id="PF20167"/>
    </source>
</evidence>
<dbReference type="Proteomes" id="UP001604336">
    <property type="component" value="Unassembled WGS sequence"/>
</dbReference>
<gene>
    <name evidence="3" type="ORF">Adt_36229</name>
</gene>
<feature type="region of interest" description="Disordered" evidence="1">
    <location>
        <begin position="1"/>
        <end position="22"/>
    </location>
</feature>
<keyword evidence="4" id="KW-1185">Reference proteome</keyword>
<name>A0ABD1QIW2_9LAMI</name>
<feature type="region of interest" description="Disordered" evidence="1">
    <location>
        <begin position="276"/>
        <end position="316"/>
    </location>
</feature>
<dbReference type="Pfam" id="PF20167">
    <property type="entry name" value="Transposase_32"/>
    <property type="match status" value="1"/>
</dbReference>
<reference evidence="4" key="1">
    <citation type="submission" date="2024-07" db="EMBL/GenBank/DDBJ databases">
        <title>Two chromosome-level genome assemblies of Korean endemic species Abeliophyllum distichum and Forsythia ovata (Oleaceae).</title>
        <authorList>
            <person name="Jang H."/>
        </authorList>
    </citation>
    <scope>NUCLEOTIDE SEQUENCE [LARGE SCALE GENOMIC DNA]</scope>
</reference>
<dbReference type="InterPro" id="IPR046796">
    <property type="entry name" value="Transposase_32_dom"/>
</dbReference>
<feature type="domain" description="Putative plant transposon protein" evidence="2">
    <location>
        <begin position="58"/>
        <end position="235"/>
    </location>
</feature>
<evidence type="ECO:0000313" key="4">
    <source>
        <dbReference type="Proteomes" id="UP001604336"/>
    </source>
</evidence>
<proteinExistence type="predicted"/>
<sequence length="376" mass="42944">MSTKRSRRDRPPSLSSEEEDPQAKRFESCPVLLGKNVDIASFTFDASSFHLEDLFFAMGWVSILALHDKVYHSIVKDFYKKMVFSLRTEISYLVRNKRIKITQELIRSLLHLEDGGIHLYTTKTILHLEGYDPLEACRRVTGKHFDNPARLSTNQLTLTFHVLHNIIAHIIVPRKGHQDEVNYYDVFLLDSILIGRKLKFSYIMLHHMDSVLSGTRTKALPYRMILTKKFQHFEVSFRDSVALLSNATDTINTLTLKYMKINKNDGQWVAQSKVFDDESGPSTLPFEGGDEMDKDEDEPPPRSRSNRPSSSTSSFTFTEDHYNMLNDWIDSFTSTAEGLCNSMVTLQDSVVGMTSLLHALHSCLDAVLPPHPPLED</sequence>
<dbReference type="AlphaFoldDB" id="A0ABD1QIW2"/>
<accession>A0ABD1QIW2</accession>
<comment type="caution">
    <text evidence="3">The sequence shown here is derived from an EMBL/GenBank/DDBJ whole genome shotgun (WGS) entry which is preliminary data.</text>
</comment>
<protein>
    <recommendedName>
        <fullName evidence="2">Putative plant transposon protein domain-containing protein</fullName>
    </recommendedName>
</protein>